<evidence type="ECO:0000256" key="1">
    <source>
        <dbReference type="SAM" id="SignalP"/>
    </source>
</evidence>
<proteinExistence type="predicted"/>
<dbReference type="EMBL" id="GFDF01006101">
    <property type="protein sequence ID" value="JAV07983.1"/>
    <property type="molecule type" value="Transcribed_RNA"/>
</dbReference>
<feature type="chain" id="PRO_5012205550" evidence="1">
    <location>
        <begin position="19"/>
        <end position="176"/>
    </location>
</feature>
<feature type="signal peptide" evidence="1">
    <location>
        <begin position="1"/>
        <end position="18"/>
    </location>
</feature>
<keyword evidence="1" id="KW-0732">Signal</keyword>
<dbReference type="AlphaFoldDB" id="A0A1L8DND7"/>
<sequence length="176" mass="20443">MNFMIVAILLIGAASLSSQSPIADNTVNQIVLGYPEAESDATDDLDTAENYIFMPYFRYNHRKTLRRHAREATPEDFSAELPQIQQEDVADDFEPAEDMAIMPYFRYMQRKTLKRGNRIAETWNNHRRSIRSVESEIPEGGDDLEVAENHIFLPVFRYKQRAAYRQRVKKVKNNQG</sequence>
<name>A0A1L8DND7_9DIPT</name>
<protein>
    <submittedName>
        <fullName evidence="2">Putative secreted protein</fullName>
    </submittedName>
</protein>
<organism evidence="2">
    <name type="scientific">Nyssomyia neivai</name>
    <dbReference type="NCBI Taxonomy" id="330878"/>
    <lineage>
        <taxon>Eukaryota</taxon>
        <taxon>Metazoa</taxon>
        <taxon>Ecdysozoa</taxon>
        <taxon>Arthropoda</taxon>
        <taxon>Hexapoda</taxon>
        <taxon>Insecta</taxon>
        <taxon>Pterygota</taxon>
        <taxon>Neoptera</taxon>
        <taxon>Endopterygota</taxon>
        <taxon>Diptera</taxon>
        <taxon>Nematocera</taxon>
        <taxon>Psychodoidea</taxon>
        <taxon>Psychodidae</taxon>
        <taxon>Nyssomyia</taxon>
    </lineage>
</organism>
<accession>A0A1L8DND7</accession>
<evidence type="ECO:0000313" key="2">
    <source>
        <dbReference type="EMBL" id="JAV07983.1"/>
    </source>
</evidence>
<reference evidence="2" key="1">
    <citation type="submission" date="2016-12" db="EMBL/GenBank/DDBJ databases">
        <title>An insight into the sialome and mialome of the sand fly, Nyssomyia neivai.</title>
        <authorList>
            <person name="Sebastian V."/>
            <person name="Goulart T.M."/>
            <person name="Oliveira W."/>
            <person name="Calvo E."/>
            <person name="Oliveira L.F."/>
            <person name="Pinto M.C."/>
            <person name="Rosselino A.M."/>
            <person name="Ribeiro J.M."/>
        </authorList>
    </citation>
    <scope>NUCLEOTIDE SEQUENCE</scope>
</reference>